<comment type="caution">
    <text evidence="2">The sequence shown here is derived from an EMBL/GenBank/DDBJ whole genome shotgun (WGS) entry which is preliminary data.</text>
</comment>
<dbReference type="EMBL" id="JAVHUY010000062">
    <property type="protein sequence ID" value="MDQ7910761.1"/>
    <property type="molecule type" value="Genomic_DNA"/>
</dbReference>
<dbReference type="Proteomes" id="UP001230908">
    <property type="component" value="Unassembled WGS sequence"/>
</dbReference>
<reference evidence="2 3" key="1">
    <citation type="submission" date="2023-08" db="EMBL/GenBank/DDBJ databases">
        <title>Phytohabitans sansha sp. nov., isolated from marine sediment.</title>
        <authorList>
            <person name="Zhao Y."/>
            <person name="Yi K."/>
        </authorList>
    </citation>
    <scope>NUCLEOTIDE SEQUENCE [LARGE SCALE GENOMIC DNA]</scope>
    <source>
        <strain evidence="2 3">ZYX-F-186</strain>
    </source>
</reference>
<organism evidence="2 3">
    <name type="scientific">Phytohabitans maris</name>
    <dbReference type="NCBI Taxonomy" id="3071409"/>
    <lineage>
        <taxon>Bacteria</taxon>
        <taxon>Bacillati</taxon>
        <taxon>Actinomycetota</taxon>
        <taxon>Actinomycetes</taxon>
        <taxon>Micromonosporales</taxon>
        <taxon>Micromonosporaceae</taxon>
    </lineage>
</organism>
<protein>
    <recommendedName>
        <fullName evidence="1">DUF7715 domain-containing protein</fullName>
    </recommendedName>
</protein>
<evidence type="ECO:0000313" key="2">
    <source>
        <dbReference type="EMBL" id="MDQ7910761.1"/>
    </source>
</evidence>
<name>A0ABU0ZVE4_9ACTN</name>
<dbReference type="Pfam" id="PF24831">
    <property type="entry name" value="DUF7715"/>
    <property type="match status" value="1"/>
</dbReference>
<feature type="domain" description="DUF7715" evidence="1">
    <location>
        <begin position="1"/>
        <end position="116"/>
    </location>
</feature>
<dbReference type="InterPro" id="IPR056132">
    <property type="entry name" value="DUF7715"/>
</dbReference>
<sequence length="119" mass="12782">MRVLVASRGDLAEDYCWTVAGELVAVVSRCEDVQCSLCDLCVAFVGVGSARATTVARVADVAITRDAYVEALHELYVREGVECTVDEAREEAEQLLALASTLAPGALVRRHGDELRQAS</sequence>
<evidence type="ECO:0000313" key="3">
    <source>
        <dbReference type="Proteomes" id="UP001230908"/>
    </source>
</evidence>
<keyword evidence="3" id="KW-1185">Reference proteome</keyword>
<accession>A0ABU0ZVE4</accession>
<proteinExistence type="predicted"/>
<evidence type="ECO:0000259" key="1">
    <source>
        <dbReference type="Pfam" id="PF24831"/>
    </source>
</evidence>
<dbReference type="RefSeq" id="WP_308718003.1">
    <property type="nucleotide sequence ID" value="NZ_JAVHUY010000062.1"/>
</dbReference>
<gene>
    <name evidence="2" type="ORF">RB614_40350</name>
</gene>